<dbReference type="Gene3D" id="3.30.70.100">
    <property type="match status" value="1"/>
</dbReference>
<feature type="transmembrane region" description="Helical" evidence="7">
    <location>
        <begin position="103"/>
        <end position="126"/>
    </location>
</feature>
<keyword evidence="3" id="KW-1003">Cell membrane</keyword>
<dbReference type="Gene3D" id="1.10.287.1260">
    <property type="match status" value="1"/>
</dbReference>
<dbReference type="InterPro" id="IPR049278">
    <property type="entry name" value="MS_channel_C"/>
</dbReference>
<organism evidence="11 12">
    <name type="scientific">Janibacter alkaliphilus</name>
    <dbReference type="NCBI Taxonomy" id="1069963"/>
    <lineage>
        <taxon>Bacteria</taxon>
        <taxon>Bacillati</taxon>
        <taxon>Actinomycetota</taxon>
        <taxon>Actinomycetes</taxon>
        <taxon>Micrococcales</taxon>
        <taxon>Intrasporangiaceae</taxon>
        <taxon>Janibacter</taxon>
    </lineage>
</organism>
<feature type="domain" description="Mechanosensitive ion channel transmembrane helices 2/3" evidence="10">
    <location>
        <begin position="108"/>
        <end position="148"/>
    </location>
</feature>
<evidence type="ECO:0000256" key="4">
    <source>
        <dbReference type="ARBA" id="ARBA00022692"/>
    </source>
</evidence>
<keyword evidence="4 7" id="KW-0812">Transmembrane</keyword>
<feature type="transmembrane region" description="Helical" evidence="7">
    <location>
        <begin position="27"/>
        <end position="49"/>
    </location>
</feature>
<evidence type="ECO:0000259" key="10">
    <source>
        <dbReference type="Pfam" id="PF21088"/>
    </source>
</evidence>
<feature type="domain" description="Mechanosensitive ion channel MscS" evidence="8">
    <location>
        <begin position="150"/>
        <end position="212"/>
    </location>
</feature>
<evidence type="ECO:0000313" key="11">
    <source>
        <dbReference type="EMBL" id="NYG38589.1"/>
    </source>
</evidence>
<keyword evidence="12" id="KW-1185">Reference proteome</keyword>
<evidence type="ECO:0000256" key="5">
    <source>
        <dbReference type="ARBA" id="ARBA00022989"/>
    </source>
</evidence>
<accession>A0A852X6Q0</accession>
<keyword evidence="6 7" id="KW-0472">Membrane</keyword>
<reference evidence="11 12" key="1">
    <citation type="submission" date="2020-07" db="EMBL/GenBank/DDBJ databases">
        <title>Sequencing the genomes of 1000 actinobacteria strains.</title>
        <authorList>
            <person name="Klenk H.-P."/>
        </authorList>
    </citation>
    <scope>NUCLEOTIDE SEQUENCE [LARGE SCALE GENOMIC DNA]</scope>
    <source>
        <strain evidence="11 12">DSM 24723</strain>
    </source>
</reference>
<evidence type="ECO:0000256" key="6">
    <source>
        <dbReference type="ARBA" id="ARBA00023136"/>
    </source>
</evidence>
<dbReference type="SUPFAM" id="SSF50182">
    <property type="entry name" value="Sm-like ribonucleoproteins"/>
    <property type="match status" value="1"/>
</dbReference>
<protein>
    <submittedName>
        <fullName evidence="11">Small conductance mechanosensitive channel</fullName>
    </submittedName>
</protein>
<dbReference type="InterPro" id="IPR045276">
    <property type="entry name" value="YbiO_bact"/>
</dbReference>
<feature type="transmembrane region" description="Helical" evidence="7">
    <location>
        <begin position="132"/>
        <end position="151"/>
    </location>
</feature>
<dbReference type="InterPro" id="IPR010920">
    <property type="entry name" value="LSM_dom_sf"/>
</dbReference>
<dbReference type="Pfam" id="PF00924">
    <property type="entry name" value="MS_channel_2nd"/>
    <property type="match status" value="1"/>
</dbReference>
<dbReference type="InterPro" id="IPR011014">
    <property type="entry name" value="MscS_channel_TM-2"/>
</dbReference>
<dbReference type="GO" id="GO:0005886">
    <property type="term" value="C:plasma membrane"/>
    <property type="evidence" value="ECO:0007669"/>
    <property type="project" value="UniProtKB-SubCell"/>
</dbReference>
<name>A0A852X6Q0_9MICO</name>
<dbReference type="InterPro" id="IPR049142">
    <property type="entry name" value="MS_channel_1st"/>
</dbReference>
<evidence type="ECO:0000259" key="9">
    <source>
        <dbReference type="Pfam" id="PF21082"/>
    </source>
</evidence>
<comment type="caution">
    <text evidence="11">The sequence shown here is derived from an EMBL/GenBank/DDBJ whole genome shotgun (WGS) entry which is preliminary data.</text>
</comment>
<dbReference type="SUPFAM" id="SSF82861">
    <property type="entry name" value="Mechanosensitive channel protein MscS (YggB), transmembrane region"/>
    <property type="match status" value="1"/>
</dbReference>
<dbReference type="FunFam" id="1.10.287.1260:FF:000005">
    <property type="entry name" value="Mechanosensitive ion channel family protein"/>
    <property type="match status" value="1"/>
</dbReference>
<dbReference type="PANTHER" id="PTHR30460">
    <property type="entry name" value="MODERATE CONDUCTANCE MECHANOSENSITIVE CHANNEL YBIO"/>
    <property type="match status" value="1"/>
</dbReference>
<feature type="domain" description="Mechanosensitive ion channel MscS C-terminal" evidence="9">
    <location>
        <begin position="222"/>
        <end position="305"/>
    </location>
</feature>
<evidence type="ECO:0000313" key="12">
    <source>
        <dbReference type="Proteomes" id="UP000592181"/>
    </source>
</evidence>
<dbReference type="Pfam" id="PF21082">
    <property type="entry name" value="MS_channel_3rd"/>
    <property type="match status" value="1"/>
</dbReference>
<dbReference type="Proteomes" id="UP000592181">
    <property type="component" value="Unassembled WGS sequence"/>
</dbReference>
<sequence>MIRGITDLTDIDLGEAIEWTRGDALEWLLGAPLQILITLVVAVVARKLLHRSINGFVRSSVARGDAARAERGADLGAKAERALARATGAAHERHRQRTTTMGSLLRSISTIVVAVIAVLTVMSIVGIPLAPLLASAGVGGVALGFGAQSLVKDYLSGIFMILEDQYGVGDLVDTGECVGTVEEVSLRVTRLRDFEGVVWYVRNGEIIRIANRSQGWATAIADIPFSYREDVDEVTEIVREAVAGMETEDGWRDVLLEAPKVLGVESISSGTVTIRVLVTCAPDEHWGVQRELKRRVKDACDDRGIAGPPILTGGGQP</sequence>
<dbReference type="Gene3D" id="2.30.30.60">
    <property type="match status" value="1"/>
</dbReference>
<dbReference type="SUPFAM" id="SSF82689">
    <property type="entry name" value="Mechanosensitive channel protein MscS (YggB), C-terminal domain"/>
    <property type="match status" value="1"/>
</dbReference>
<evidence type="ECO:0000256" key="3">
    <source>
        <dbReference type="ARBA" id="ARBA00022475"/>
    </source>
</evidence>
<dbReference type="InterPro" id="IPR011066">
    <property type="entry name" value="MscS_channel_C_sf"/>
</dbReference>
<dbReference type="FunFam" id="2.30.30.60:FF:000001">
    <property type="entry name" value="MscS Mechanosensitive ion channel"/>
    <property type="match status" value="1"/>
</dbReference>
<evidence type="ECO:0000256" key="1">
    <source>
        <dbReference type="ARBA" id="ARBA00004651"/>
    </source>
</evidence>
<gene>
    <name evidence="11" type="ORF">BJY28_003058</name>
</gene>
<dbReference type="PANTHER" id="PTHR30460:SF0">
    <property type="entry name" value="MODERATE CONDUCTANCE MECHANOSENSITIVE CHANNEL YBIO"/>
    <property type="match status" value="1"/>
</dbReference>
<comment type="similarity">
    <text evidence="2">Belongs to the MscS (TC 1.A.23) family.</text>
</comment>
<dbReference type="AlphaFoldDB" id="A0A852X6Q0"/>
<dbReference type="GO" id="GO:0008381">
    <property type="term" value="F:mechanosensitive monoatomic ion channel activity"/>
    <property type="evidence" value="ECO:0007669"/>
    <property type="project" value="InterPro"/>
</dbReference>
<dbReference type="Pfam" id="PF21088">
    <property type="entry name" value="MS_channel_1st"/>
    <property type="match status" value="1"/>
</dbReference>
<dbReference type="InterPro" id="IPR006685">
    <property type="entry name" value="MscS_channel_2nd"/>
</dbReference>
<evidence type="ECO:0000256" key="7">
    <source>
        <dbReference type="SAM" id="Phobius"/>
    </source>
</evidence>
<keyword evidence="5 7" id="KW-1133">Transmembrane helix</keyword>
<dbReference type="RefSeq" id="WP_343037147.1">
    <property type="nucleotide sequence ID" value="NZ_JACBZX010000001.1"/>
</dbReference>
<evidence type="ECO:0000256" key="2">
    <source>
        <dbReference type="ARBA" id="ARBA00008017"/>
    </source>
</evidence>
<comment type="subcellular location">
    <subcellularLocation>
        <location evidence="1">Cell membrane</location>
        <topology evidence="1">Multi-pass membrane protein</topology>
    </subcellularLocation>
</comment>
<proteinExistence type="inferred from homology"/>
<dbReference type="InterPro" id="IPR023408">
    <property type="entry name" value="MscS_beta-dom_sf"/>
</dbReference>
<dbReference type="EMBL" id="JACBZX010000001">
    <property type="protein sequence ID" value="NYG38589.1"/>
    <property type="molecule type" value="Genomic_DNA"/>
</dbReference>
<evidence type="ECO:0000259" key="8">
    <source>
        <dbReference type="Pfam" id="PF00924"/>
    </source>
</evidence>